<sequence length="173" mass="19688">MGSVQSQEESNTSSDLPKMIRIERSEIPEEYKTVQVSSDVVERFLNLESSKSDTPSDLKNQLAQERELNLKLREQISKLAEPSLPTQKDSAAESISIGELQARKDAFDETLERVEKQYFSYRPENACKVIEIDLMECIKQNKNKVLNCGSFASDLTKCASDFREKVLKEVPHL</sequence>
<proteinExistence type="predicted"/>
<evidence type="ECO:0000256" key="1">
    <source>
        <dbReference type="SAM" id="MobiDB-lite"/>
    </source>
</evidence>
<evidence type="ECO:0000313" key="2">
    <source>
        <dbReference type="Proteomes" id="UP000887581"/>
    </source>
</evidence>
<keyword evidence="2" id="KW-1185">Reference proteome</keyword>
<feature type="compositionally biased region" description="Polar residues" evidence="1">
    <location>
        <begin position="1"/>
        <end position="15"/>
    </location>
</feature>
<accession>A0A915PIB7</accession>
<reference evidence="3" key="1">
    <citation type="submission" date="2022-11" db="UniProtKB">
        <authorList>
            <consortium name="WormBaseParasite"/>
        </authorList>
    </citation>
    <scope>IDENTIFICATION</scope>
</reference>
<dbReference type="AlphaFoldDB" id="A0A915PIB7"/>
<evidence type="ECO:0000313" key="3">
    <source>
        <dbReference type="WBParaSite" id="sdigi.contig106.g4441.t1"/>
    </source>
</evidence>
<feature type="region of interest" description="Disordered" evidence="1">
    <location>
        <begin position="1"/>
        <end position="20"/>
    </location>
</feature>
<dbReference type="PROSITE" id="PS51808">
    <property type="entry name" value="CHCH"/>
    <property type="match status" value="1"/>
</dbReference>
<dbReference type="WBParaSite" id="sdigi.contig106.g4441.t1">
    <property type="protein sequence ID" value="sdigi.contig106.g4441.t1"/>
    <property type="gene ID" value="sdigi.contig106.g4441"/>
</dbReference>
<dbReference type="Proteomes" id="UP000887581">
    <property type="component" value="Unplaced"/>
</dbReference>
<name>A0A915PIB7_9BILA</name>
<protein>
    <submittedName>
        <fullName evidence="3">Uncharacterized protein</fullName>
    </submittedName>
</protein>
<organism evidence="2 3">
    <name type="scientific">Setaria digitata</name>
    <dbReference type="NCBI Taxonomy" id="48799"/>
    <lineage>
        <taxon>Eukaryota</taxon>
        <taxon>Metazoa</taxon>
        <taxon>Ecdysozoa</taxon>
        <taxon>Nematoda</taxon>
        <taxon>Chromadorea</taxon>
        <taxon>Rhabditida</taxon>
        <taxon>Spirurina</taxon>
        <taxon>Spiruromorpha</taxon>
        <taxon>Filarioidea</taxon>
        <taxon>Setariidae</taxon>
        <taxon>Setaria</taxon>
    </lineage>
</organism>